<dbReference type="EMBL" id="QXFX01000699">
    <property type="protein sequence ID" value="KAE9106793.1"/>
    <property type="molecule type" value="Genomic_DNA"/>
</dbReference>
<evidence type="ECO:0000256" key="1">
    <source>
        <dbReference type="SAM" id="MobiDB-lite"/>
    </source>
</evidence>
<dbReference type="Proteomes" id="UP000429523">
    <property type="component" value="Unassembled WGS sequence"/>
</dbReference>
<protein>
    <recommendedName>
        <fullName evidence="23">RxLR effector protein</fullName>
    </recommendedName>
</protein>
<feature type="chain" id="PRO_5036163765" description="RxLR effector protein" evidence="2">
    <location>
        <begin position="19"/>
        <end position="50"/>
    </location>
</feature>
<evidence type="ECO:0000313" key="3">
    <source>
        <dbReference type="EMBL" id="KAE8941665.1"/>
    </source>
</evidence>
<evidence type="ECO:0000313" key="5">
    <source>
        <dbReference type="EMBL" id="KAE9106793.1"/>
    </source>
</evidence>
<evidence type="ECO:0000313" key="16">
    <source>
        <dbReference type="Proteomes" id="UP000440367"/>
    </source>
</evidence>
<dbReference type="Proteomes" id="UP000476176">
    <property type="component" value="Unassembled WGS sequence"/>
</dbReference>
<dbReference type="Proteomes" id="UP000460718">
    <property type="component" value="Unassembled WGS sequence"/>
</dbReference>
<name>A0A6A3F748_9STRA</name>
<dbReference type="Proteomes" id="UP000441208">
    <property type="component" value="Unassembled WGS sequence"/>
</dbReference>
<evidence type="ECO:0000313" key="6">
    <source>
        <dbReference type="EMBL" id="KAE9108882.1"/>
    </source>
</evidence>
<evidence type="ECO:0000313" key="17">
    <source>
        <dbReference type="Proteomes" id="UP000440732"/>
    </source>
</evidence>
<dbReference type="Proteomes" id="UP000440732">
    <property type="component" value="Unassembled WGS sequence"/>
</dbReference>
<gene>
    <name evidence="11" type="ORF">PF001_g12238</name>
    <name evidence="10" type="ORF">PF002_g5337</name>
    <name evidence="8" type="ORF">PF004_g13695</name>
    <name evidence="9" type="ORF">PF005_g7684</name>
    <name evidence="7" type="ORF">PF006_g13634</name>
    <name evidence="6" type="ORF">PF007_g12472</name>
    <name evidence="12" type="ORF">PF008_g9738</name>
    <name evidence="3" type="ORF">PF009_g8542</name>
    <name evidence="5" type="ORF">PF010_g12495</name>
    <name evidence="4" type="ORF">PF011_g12175</name>
</gene>
<evidence type="ECO:0000313" key="4">
    <source>
        <dbReference type="EMBL" id="KAE9005111.1"/>
    </source>
</evidence>
<evidence type="ECO:0000256" key="2">
    <source>
        <dbReference type="SAM" id="SignalP"/>
    </source>
</evidence>
<dbReference type="EMBL" id="QXGE01000673">
    <property type="protein sequence ID" value="KAE9306203.1"/>
    <property type="molecule type" value="Genomic_DNA"/>
</dbReference>
<evidence type="ECO:0000313" key="8">
    <source>
        <dbReference type="EMBL" id="KAE9219092.1"/>
    </source>
</evidence>
<dbReference type="Proteomes" id="UP000437068">
    <property type="component" value="Unassembled WGS sequence"/>
</dbReference>
<dbReference type="EMBL" id="QXGA01000818">
    <property type="protein sequence ID" value="KAE9139951.1"/>
    <property type="molecule type" value="Genomic_DNA"/>
</dbReference>
<evidence type="ECO:0000313" key="11">
    <source>
        <dbReference type="EMBL" id="KAE9306203.1"/>
    </source>
</evidence>
<evidence type="ECO:0000313" key="15">
    <source>
        <dbReference type="Proteomes" id="UP000437068"/>
    </source>
</evidence>
<evidence type="ECO:0000313" key="20">
    <source>
        <dbReference type="Proteomes" id="UP000476176"/>
    </source>
</evidence>
<evidence type="ECO:0000313" key="10">
    <source>
        <dbReference type="EMBL" id="KAE9249358.1"/>
    </source>
</evidence>
<accession>A0A6A3F748</accession>
<feature type="signal peptide" evidence="2">
    <location>
        <begin position="1"/>
        <end position="18"/>
    </location>
</feature>
<dbReference type="Proteomes" id="UP000440367">
    <property type="component" value="Unassembled WGS sequence"/>
</dbReference>
<dbReference type="EMBL" id="QXGD01000173">
    <property type="protein sequence ID" value="KAE9249358.1"/>
    <property type="molecule type" value="Genomic_DNA"/>
</dbReference>
<evidence type="ECO:0000313" key="7">
    <source>
        <dbReference type="EMBL" id="KAE9139951.1"/>
    </source>
</evidence>
<evidence type="ECO:0008006" key="23">
    <source>
        <dbReference type="Google" id="ProtNLM"/>
    </source>
</evidence>
<evidence type="ECO:0000313" key="19">
    <source>
        <dbReference type="Proteomes" id="UP000460718"/>
    </source>
</evidence>
<sequence length="50" mass="5389">MLLSCILQPHMLLTFASASRSTPQSPPRHHGTHVPIRSNAATCLPPQPCS</sequence>
<keyword evidence="2" id="KW-0732">Signal</keyword>
<dbReference type="Proteomes" id="UP000433483">
    <property type="component" value="Unassembled WGS sequence"/>
</dbReference>
<evidence type="ECO:0000313" key="14">
    <source>
        <dbReference type="Proteomes" id="UP000433483"/>
    </source>
</evidence>
<evidence type="ECO:0000313" key="9">
    <source>
        <dbReference type="EMBL" id="KAE9219914.1"/>
    </source>
</evidence>
<dbReference type="Proteomes" id="UP000488956">
    <property type="component" value="Unassembled WGS sequence"/>
</dbReference>
<evidence type="ECO:0000313" key="22">
    <source>
        <dbReference type="Proteomes" id="UP000488956"/>
    </source>
</evidence>
<organism evidence="3 13">
    <name type="scientific">Phytophthora fragariae</name>
    <dbReference type="NCBI Taxonomy" id="53985"/>
    <lineage>
        <taxon>Eukaryota</taxon>
        <taxon>Sar</taxon>
        <taxon>Stramenopiles</taxon>
        <taxon>Oomycota</taxon>
        <taxon>Peronosporomycetes</taxon>
        <taxon>Peronosporales</taxon>
        <taxon>Peronosporaceae</taxon>
        <taxon>Phytophthora</taxon>
    </lineage>
</organism>
<evidence type="ECO:0000313" key="21">
    <source>
        <dbReference type="Proteomes" id="UP000486351"/>
    </source>
</evidence>
<dbReference type="EMBL" id="QXFZ01000658">
    <property type="protein sequence ID" value="KAE9108882.1"/>
    <property type="molecule type" value="Genomic_DNA"/>
</dbReference>
<evidence type="ECO:0000313" key="12">
    <source>
        <dbReference type="EMBL" id="KAE9343310.1"/>
    </source>
</evidence>
<dbReference type="AlphaFoldDB" id="A0A6A3F748"/>
<comment type="caution">
    <text evidence="3">The sequence shown here is derived from an EMBL/GenBank/DDBJ whole genome shotgun (WGS) entry which is preliminary data.</text>
</comment>
<dbReference type="EMBL" id="QXFY01000473">
    <property type="protein sequence ID" value="KAE9343310.1"/>
    <property type="molecule type" value="Genomic_DNA"/>
</dbReference>
<proteinExistence type="predicted"/>
<dbReference type="EMBL" id="QXGF01000348">
    <property type="protein sequence ID" value="KAE8941665.1"/>
    <property type="molecule type" value="Genomic_DNA"/>
</dbReference>
<dbReference type="EMBL" id="QXGC01000844">
    <property type="protein sequence ID" value="KAE9219092.1"/>
    <property type="molecule type" value="Genomic_DNA"/>
</dbReference>
<dbReference type="Proteomes" id="UP000486351">
    <property type="component" value="Unassembled WGS sequence"/>
</dbReference>
<evidence type="ECO:0000313" key="13">
    <source>
        <dbReference type="Proteomes" id="UP000429523"/>
    </source>
</evidence>
<feature type="region of interest" description="Disordered" evidence="1">
    <location>
        <begin position="18"/>
        <end position="39"/>
    </location>
</feature>
<dbReference type="EMBL" id="QXFW01000699">
    <property type="protein sequence ID" value="KAE9005111.1"/>
    <property type="molecule type" value="Genomic_DNA"/>
</dbReference>
<keyword evidence="14" id="KW-1185">Reference proteome</keyword>
<evidence type="ECO:0000313" key="18">
    <source>
        <dbReference type="Proteomes" id="UP000441208"/>
    </source>
</evidence>
<reference evidence="13 14" key="1">
    <citation type="submission" date="2018-08" db="EMBL/GenBank/DDBJ databases">
        <title>Genomic investigation of the strawberry pathogen Phytophthora fragariae indicates pathogenicity is determined by transcriptional variation in three key races.</title>
        <authorList>
            <person name="Adams T.M."/>
            <person name="Armitage A.D."/>
            <person name="Sobczyk M.K."/>
            <person name="Bates H.J."/>
            <person name="Dunwell J.M."/>
            <person name="Nellist C.F."/>
            <person name="Harrison R.J."/>
        </authorList>
    </citation>
    <scope>NUCLEOTIDE SEQUENCE [LARGE SCALE GENOMIC DNA]</scope>
    <source>
        <strain evidence="11 15">A4</strain>
        <strain evidence="10 16">BC-1</strain>
        <strain evidence="8 20">BC-23</strain>
        <strain evidence="9 14">NOV-27</strain>
        <strain evidence="7 17">NOV-5</strain>
        <strain evidence="6 18">NOV-71</strain>
        <strain evidence="12 21">NOV-77</strain>
        <strain evidence="3 13">NOV-9</strain>
        <strain evidence="5 22">ONT-3</strain>
        <strain evidence="4 19">SCRP245</strain>
    </source>
</reference>
<dbReference type="EMBL" id="QXGB01000312">
    <property type="protein sequence ID" value="KAE9219914.1"/>
    <property type="molecule type" value="Genomic_DNA"/>
</dbReference>